<organism evidence="2 3">
    <name type="scientific">Kistimonas scapharcae</name>
    <dbReference type="NCBI Taxonomy" id="1036133"/>
    <lineage>
        <taxon>Bacteria</taxon>
        <taxon>Pseudomonadati</taxon>
        <taxon>Pseudomonadota</taxon>
        <taxon>Gammaproteobacteria</taxon>
        <taxon>Oceanospirillales</taxon>
        <taxon>Endozoicomonadaceae</taxon>
        <taxon>Kistimonas</taxon>
    </lineage>
</organism>
<sequence>MNDAPAGFEDLAAPQRSLIDIYYGNRYLTSQIATFSPQMIRLSDPAAVVRLIGNINDPSLIEVTLSGELETHSSDVCPTNDSKNCGLLDPVVAGVIFDENRFRLDVFVNRRFLLTRDAEVRKYLPPSDAGLSLLQNVSGAWSGSDAADSDDDYTLSGLSQFAYRENSVYFNWDYTKNQHFQVNDLYGRRNFEGVEYNAGIVGSSAFGLSFTSDRTLLGTRIASSDNTREDTDYTGGTPLDVFLPTRGRVEIRRDDRLITSYFFEAGSQQLDTSAFPSGAYDIEIRILDEGGNVISQETRFFAKQFQLPPEGEWQYFAETGRVLDRSSGDTLPSSTEQWLTRAGVSRRLADTLAGTVAMAATNDDSLVELGLFNLGYLYELSPSVMLANNGDYGFNLITRLRYGQVSTNASYRRLWKDDDTAITTEDETDRPSLLGSGFEQSNVSVSFPFITGTMSYRYSDSRQDDGDTTRTHAVDYRVNMFRTSDYNIDMSLGLSRSGDTDVALMSFEFRLRDDRWTWRATPRAEYRDTAGDIDRTENLRLAASWDDRELFDSTVRADIGAEAGSGDERYDARLQVGNSWGRGDLNLNHVSGETDSTTSYSASFSTSFLTDGDNLAVGGERQAESALVVNVDGNEGDIFDVKIDGQRRGYAVVGRPSVIPLSPYRQYRISLSPSASTLYDFDERERSVTLYPGNVVSMDYEAIALKLLFGRLLFGGEPLIDARINGGLYPAQSDDMGLFQLESRADTGNINVELDNGWLCSVPVPTPDSGYVQQMGSIDLAKADCSPVLEGQMAITKNEVEPAVVQ</sequence>
<dbReference type="EMBL" id="BAABFL010000450">
    <property type="protein sequence ID" value="GAA4651373.1"/>
    <property type="molecule type" value="Genomic_DNA"/>
</dbReference>
<dbReference type="Proteomes" id="UP001500604">
    <property type="component" value="Unassembled WGS sequence"/>
</dbReference>
<accession>A0ABP8V543</accession>
<gene>
    <name evidence="2" type="ORF">GCM10023116_36570</name>
</gene>
<dbReference type="Pfam" id="PF16967">
    <property type="entry name" value="TcfC"/>
    <property type="match status" value="1"/>
</dbReference>
<reference evidence="3" key="1">
    <citation type="journal article" date="2019" name="Int. J. Syst. Evol. Microbiol.">
        <title>The Global Catalogue of Microorganisms (GCM) 10K type strain sequencing project: providing services to taxonomists for standard genome sequencing and annotation.</title>
        <authorList>
            <consortium name="The Broad Institute Genomics Platform"/>
            <consortium name="The Broad Institute Genome Sequencing Center for Infectious Disease"/>
            <person name="Wu L."/>
            <person name="Ma J."/>
        </authorList>
    </citation>
    <scope>NUCLEOTIDE SEQUENCE [LARGE SCALE GENOMIC DNA]</scope>
    <source>
        <strain evidence="3">JCM 17805</strain>
    </source>
</reference>
<evidence type="ECO:0000259" key="1">
    <source>
        <dbReference type="Pfam" id="PF16967"/>
    </source>
</evidence>
<dbReference type="RefSeq" id="WP_345197739.1">
    <property type="nucleotide sequence ID" value="NZ_BAABFL010000450.1"/>
</dbReference>
<dbReference type="InterPro" id="IPR032636">
    <property type="entry name" value="Pilus_assem_E-set-like_dom"/>
</dbReference>
<feature type="domain" description="Pilus assembly protein E-set like" evidence="1">
    <location>
        <begin position="237"/>
        <end position="303"/>
    </location>
</feature>
<name>A0ABP8V543_9GAMM</name>
<evidence type="ECO:0000313" key="2">
    <source>
        <dbReference type="EMBL" id="GAA4651373.1"/>
    </source>
</evidence>
<dbReference type="PANTHER" id="PTHR30451:SF5">
    <property type="entry name" value="SLR0019 PROTEIN"/>
    <property type="match status" value="1"/>
</dbReference>
<comment type="caution">
    <text evidence="2">The sequence shown here is derived from an EMBL/GenBank/DDBJ whole genome shotgun (WGS) entry which is preliminary data.</text>
</comment>
<keyword evidence="3" id="KW-1185">Reference proteome</keyword>
<protein>
    <recommendedName>
        <fullName evidence="1">Pilus assembly protein E-set like domain-containing protein</fullName>
    </recommendedName>
</protein>
<evidence type="ECO:0000313" key="3">
    <source>
        <dbReference type="Proteomes" id="UP001500604"/>
    </source>
</evidence>
<dbReference type="InterPro" id="IPR000015">
    <property type="entry name" value="Fimb_usher"/>
</dbReference>
<dbReference type="PANTHER" id="PTHR30451">
    <property type="entry name" value="OUTER MEMBRANE USHER PROTEIN"/>
    <property type="match status" value="1"/>
</dbReference>
<proteinExistence type="predicted"/>